<accession>A0A8J7Q7U1</accession>
<name>A0A8J7Q7U1_9BACT</name>
<evidence type="ECO:0000313" key="3">
    <source>
        <dbReference type="Proteomes" id="UP000664417"/>
    </source>
</evidence>
<keyword evidence="3" id="KW-1185">Reference proteome</keyword>
<evidence type="ECO:0000313" key="2">
    <source>
        <dbReference type="EMBL" id="MBO1318454.1"/>
    </source>
</evidence>
<dbReference type="EMBL" id="JAFREP010000006">
    <property type="protein sequence ID" value="MBO1318454.1"/>
    <property type="molecule type" value="Genomic_DNA"/>
</dbReference>
<comment type="caution">
    <text evidence="2">The sequence shown here is derived from an EMBL/GenBank/DDBJ whole genome shotgun (WGS) entry which is preliminary data.</text>
</comment>
<dbReference type="AlphaFoldDB" id="A0A8J7Q7U1"/>
<dbReference type="RefSeq" id="WP_207858234.1">
    <property type="nucleotide sequence ID" value="NZ_JAFREP010000006.1"/>
</dbReference>
<dbReference type="InterPro" id="IPR036736">
    <property type="entry name" value="ACP-like_sf"/>
</dbReference>
<evidence type="ECO:0000259" key="1">
    <source>
        <dbReference type="Pfam" id="PF00550"/>
    </source>
</evidence>
<dbReference type="Proteomes" id="UP000664417">
    <property type="component" value="Unassembled WGS sequence"/>
</dbReference>
<dbReference type="SUPFAM" id="SSF47336">
    <property type="entry name" value="ACP-like"/>
    <property type="match status" value="1"/>
</dbReference>
<organism evidence="2 3">
    <name type="scientific">Acanthopleuribacter pedis</name>
    <dbReference type="NCBI Taxonomy" id="442870"/>
    <lineage>
        <taxon>Bacteria</taxon>
        <taxon>Pseudomonadati</taxon>
        <taxon>Acidobacteriota</taxon>
        <taxon>Holophagae</taxon>
        <taxon>Acanthopleuribacterales</taxon>
        <taxon>Acanthopleuribacteraceae</taxon>
        <taxon>Acanthopleuribacter</taxon>
    </lineage>
</organism>
<dbReference type="Gene3D" id="1.10.1200.10">
    <property type="entry name" value="ACP-like"/>
    <property type="match status" value="1"/>
</dbReference>
<feature type="domain" description="Carrier" evidence="1">
    <location>
        <begin position="23"/>
        <end position="76"/>
    </location>
</feature>
<proteinExistence type="predicted"/>
<dbReference type="InterPro" id="IPR009081">
    <property type="entry name" value="PP-bd_ACP"/>
</dbReference>
<gene>
    <name evidence="2" type="ORF">J3U88_08300</name>
</gene>
<sequence>MKKTLRTRAQQFILAQFPENWQALNLDPTQVGESFDLIDSGLVDSMDFLNLIDRIEQEFELSIDFCDLDPSSLTQLGRLLDLIENAGAKSALV</sequence>
<dbReference type="Pfam" id="PF00550">
    <property type="entry name" value="PP-binding"/>
    <property type="match status" value="1"/>
</dbReference>
<reference evidence="2" key="1">
    <citation type="submission" date="2021-03" db="EMBL/GenBank/DDBJ databases">
        <authorList>
            <person name="Wang G."/>
        </authorList>
    </citation>
    <scope>NUCLEOTIDE SEQUENCE</scope>
    <source>
        <strain evidence="2">KCTC 12899</strain>
    </source>
</reference>
<protein>
    <submittedName>
        <fullName evidence="2">Acyl carrier protein</fullName>
    </submittedName>
</protein>